<feature type="region of interest" description="Disordered" evidence="1">
    <location>
        <begin position="949"/>
        <end position="972"/>
    </location>
</feature>
<evidence type="ECO:0000256" key="1">
    <source>
        <dbReference type="SAM" id="MobiDB-lite"/>
    </source>
</evidence>
<keyword evidence="3" id="KW-1185">Reference proteome</keyword>
<accession>A0AAD1UP94</accession>
<comment type="caution">
    <text evidence="2">The sequence shown here is derived from an EMBL/GenBank/DDBJ whole genome shotgun (WGS) entry which is preliminary data.</text>
</comment>
<proteinExistence type="predicted"/>
<evidence type="ECO:0000313" key="3">
    <source>
        <dbReference type="Proteomes" id="UP001295684"/>
    </source>
</evidence>
<dbReference type="Proteomes" id="UP001295684">
    <property type="component" value="Unassembled WGS sequence"/>
</dbReference>
<feature type="compositionally biased region" description="Polar residues" evidence="1">
    <location>
        <begin position="859"/>
        <end position="869"/>
    </location>
</feature>
<feature type="compositionally biased region" description="Basic and acidic residues" evidence="1">
    <location>
        <begin position="386"/>
        <end position="400"/>
    </location>
</feature>
<feature type="compositionally biased region" description="Basic and acidic residues" evidence="1">
    <location>
        <begin position="684"/>
        <end position="709"/>
    </location>
</feature>
<organism evidence="2 3">
    <name type="scientific">Euplotes crassus</name>
    <dbReference type="NCBI Taxonomy" id="5936"/>
    <lineage>
        <taxon>Eukaryota</taxon>
        <taxon>Sar</taxon>
        <taxon>Alveolata</taxon>
        <taxon>Ciliophora</taxon>
        <taxon>Intramacronucleata</taxon>
        <taxon>Spirotrichea</taxon>
        <taxon>Hypotrichia</taxon>
        <taxon>Euplotida</taxon>
        <taxon>Euplotidae</taxon>
        <taxon>Moneuplotes</taxon>
    </lineage>
</organism>
<gene>
    <name evidence="2" type="ORF">ECRASSUSDP1_LOCUS12905</name>
</gene>
<protein>
    <submittedName>
        <fullName evidence="2">Uncharacterized protein</fullName>
    </submittedName>
</protein>
<dbReference type="EMBL" id="CAMPGE010012825">
    <property type="protein sequence ID" value="CAI2371581.1"/>
    <property type="molecule type" value="Genomic_DNA"/>
</dbReference>
<name>A0AAD1UP94_EUPCR</name>
<feature type="region of interest" description="Disordered" evidence="1">
    <location>
        <begin position="684"/>
        <end position="710"/>
    </location>
</feature>
<sequence length="1086" mass="125431">MDNDKLESFCSCCSEGDGSGKVRKISYMSLSQDEDSSRINSEELNEFESFHENFNSDCKEEHLNPNSQTPRWGHQFRDQKKTILQSAMDKGFYLRDGDDACTSGVSSTDHHELLEEAKDTLKFYDSNKENKLIWYAAYDTEMKNEIFEYLLSGCTDKTPISDKVSIKLENFDIVYSEISNHPGMVYLQQRTCGSCFVRLYLITKNQLLDIAKLKTIAYSQENHDFRLLESLLVSNKDSAIINPDLPYGYFLRVGDYKGTSIYTLTSLSLQSSSDIKNSCDPSNFYISEFFKGIAESFPNFSPDFLLYYINSKKGLRNRLSSQLMMELRGYCILNESHFVQPNEPKQEESIHKLLCDEDLDQSEYPRSKSQSAQKCIRKSTSPLNDCERRIKRQNSEKSSEFQHSLLKNKSSENVLTTSLENIPELSFEAKDVDVDIFLKSEENKPPMKPQSDQNKVFIVNRNEKTPVPEQDPDLFCDEELDADLVTHDYSQKPNFAGMISPDLIDIPSDISQFEKINKSDEFSHTKTVEGLEEFMKWGVNLECESLKNYLHHEEYPCDDSKSSIFTKGDQKNQNQEEFKLTHEETKLEEPRIQECSPADLPSINIPKRFVSSCQGEIKEKMLDRINRTCYGSLLRIDSKFLQRSQSCKASLLKFKTARGQLKTLKMFKKLQTLPHKNHTKRFFSEEKNKHNAPKKDDNFNKDITKEPKNDCSLPHLNKQEGSIESQCANCFQEIQLYTFAKNTPNLKRLTSSSPSLKNPIGTLTIDQKENCEHPANRTTTNIRQELCNTVKKTSPKSKRACMKNSGLKEHVKPQATKLYYLDITAESSRFKRDGGKSSVSSIQNIKHSSGFHLNKNKTHNMSYDKNNPISKVKKSQKETKIHPSRRIWNKRSPLANKSFMNYKNIKGKYHFGYTPKYRKSANRSKIKKKCSEIHNDGEKENMVKNNQSYSPVLGRKKPESISSNPYSDSPCRVMKPKRLRKRINYSEQIKCKHLQRSHDETIDSIETLDDSDLNKLLKLNLDLIQAFSEGIETSRSIISSLTSNNEVNKKELLFQLRKIENLRIEFQSPRYAREINQILQKIHIKE</sequence>
<evidence type="ECO:0000313" key="2">
    <source>
        <dbReference type="EMBL" id="CAI2371581.1"/>
    </source>
</evidence>
<feature type="region of interest" description="Disordered" evidence="1">
    <location>
        <begin position="851"/>
        <end position="882"/>
    </location>
</feature>
<dbReference type="AlphaFoldDB" id="A0AAD1UP94"/>
<reference evidence="2" key="1">
    <citation type="submission" date="2023-07" db="EMBL/GenBank/DDBJ databases">
        <authorList>
            <consortium name="AG Swart"/>
            <person name="Singh M."/>
            <person name="Singh A."/>
            <person name="Seah K."/>
            <person name="Emmerich C."/>
        </authorList>
    </citation>
    <scope>NUCLEOTIDE SEQUENCE</scope>
    <source>
        <strain evidence="2">DP1</strain>
    </source>
</reference>
<feature type="region of interest" description="Disordered" evidence="1">
    <location>
        <begin position="386"/>
        <end position="405"/>
    </location>
</feature>